<gene>
    <name evidence="1" type="ORF">OUZ56_015347</name>
</gene>
<accession>A0ABR0AMJ9</accession>
<evidence type="ECO:0000313" key="2">
    <source>
        <dbReference type="Proteomes" id="UP001234178"/>
    </source>
</evidence>
<reference evidence="1 2" key="1">
    <citation type="journal article" date="2023" name="Nucleic Acids Res.">
        <title>The hologenome of Daphnia magna reveals possible DNA methylation and microbiome-mediated evolution of the host genome.</title>
        <authorList>
            <person name="Chaturvedi A."/>
            <person name="Li X."/>
            <person name="Dhandapani V."/>
            <person name="Marshall H."/>
            <person name="Kissane S."/>
            <person name="Cuenca-Cambronero M."/>
            <person name="Asole G."/>
            <person name="Calvet F."/>
            <person name="Ruiz-Romero M."/>
            <person name="Marangio P."/>
            <person name="Guigo R."/>
            <person name="Rago D."/>
            <person name="Mirbahai L."/>
            <person name="Eastwood N."/>
            <person name="Colbourne J.K."/>
            <person name="Zhou J."/>
            <person name="Mallon E."/>
            <person name="Orsini L."/>
        </authorList>
    </citation>
    <scope>NUCLEOTIDE SEQUENCE [LARGE SCALE GENOMIC DNA]</scope>
    <source>
        <strain evidence="1">LRV0_1</strain>
    </source>
</reference>
<proteinExistence type="predicted"/>
<keyword evidence="2" id="KW-1185">Reference proteome</keyword>
<dbReference type="EMBL" id="JAOYFB010000038">
    <property type="protein sequence ID" value="KAK4026341.1"/>
    <property type="molecule type" value="Genomic_DNA"/>
</dbReference>
<evidence type="ECO:0000313" key="1">
    <source>
        <dbReference type="EMBL" id="KAK4026341.1"/>
    </source>
</evidence>
<protein>
    <submittedName>
        <fullName evidence="1">Uncharacterized protein</fullName>
    </submittedName>
</protein>
<organism evidence="1 2">
    <name type="scientific">Daphnia magna</name>
    <dbReference type="NCBI Taxonomy" id="35525"/>
    <lineage>
        <taxon>Eukaryota</taxon>
        <taxon>Metazoa</taxon>
        <taxon>Ecdysozoa</taxon>
        <taxon>Arthropoda</taxon>
        <taxon>Crustacea</taxon>
        <taxon>Branchiopoda</taxon>
        <taxon>Diplostraca</taxon>
        <taxon>Cladocera</taxon>
        <taxon>Anomopoda</taxon>
        <taxon>Daphniidae</taxon>
        <taxon>Daphnia</taxon>
    </lineage>
</organism>
<comment type="caution">
    <text evidence="1">The sequence shown here is derived from an EMBL/GenBank/DDBJ whole genome shotgun (WGS) entry which is preliminary data.</text>
</comment>
<sequence>MWHEEGKFAQLLELRNVDTSASCLGDEINAQTVSSFLHTSPIEIKNRRNPSSVLISASGSSCFNGEQQLRVGDGGMYTQERGRKKGR</sequence>
<dbReference type="Proteomes" id="UP001234178">
    <property type="component" value="Unassembled WGS sequence"/>
</dbReference>
<name>A0ABR0AMJ9_9CRUS</name>